<keyword evidence="3" id="KW-1185">Reference proteome</keyword>
<evidence type="ECO:0000313" key="3">
    <source>
        <dbReference type="Proteomes" id="UP000024404"/>
    </source>
</evidence>
<dbReference type="EnsemblMetazoa" id="OVOC6019.1">
    <property type="protein sequence ID" value="OVOC6019.1"/>
    <property type="gene ID" value="WBGene00242828"/>
</dbReference>
<protein>
    <submittedName>
        <fullName evidence="2">Uncharacterized protein</fullName>
    </submittedName>
</protein>
<reference evidence="2" key="2">
    <citation type="submission" date="2022-06" db="UniProtKB">
        <authorList>
            <consortium name="EnsemblMetazoa"/>
        </authorList>
    </citation>
    <scope>IDENTIFICATION</scope>
</reference>
<organism evidence="2 3">
    <name type="scientific">Onchocerca volvulus</name>
    <dbReference type="NCBI Taxonomy" id="6282"/>
    <lineage>
        <taxon>Eukaryota</taxon>
        <taxon>Metazoa</taxon>
        <taxon>Ecdysozoa</taxon>
        <taxon>Nematoda</taxon>
        <taxon>Chromadorea</taxon>
        <taxon>Rhabditida</taxon>
        <taxon>Spirurina</taxon>
        <taxon>Spiruromorpha</taxon>
        <taxon>Filarioidea</taxon>
        <taxon>Onchocercidae</taxon>
        <taxon>Onchocerca</taxon>
    </lineage>
</organism>
<feature type="compositionally biased region" description="Low complexity" evidence="1">
    <location>
        <begin position="64"/>
        <end position="78"/>
    </location>
</feature>
<dbReference type="AlphaFoldDB" id="A0A8R1XZK0"/>
<evidence type="ECO:0000313" key="2">
    <source>
        <dbReference type="EnsemblMetazoa" id="OVOC6019.1"/>
    </source>
</evidence>
<feature type="region of interest" description="Disordered" evidence="1">
    <location>
        <begin position="62"/>
        <end position="98"/>
    </location>
</feature>
<accession>A0A8R1XZK0</accession>
<feature type="compositionally biased region" description="Low complexity" evidence="1">
    <location>
        <begin position="87"/>
        <end position="98"/>
    </location>
</feature>
<dbReference type="EMBL" id="CMVM020000164">
    <property type="status" value="NOT_ANNOTATED_CDS"/>
    <property type="molecule type" value="Genomic_DNA"/>
</dbReference>
<dbReference type="Proteomes" id="UP000024404">
    <property type="component" value="Unassembled WGS sequence"/>
</dbReference>
<evidence type="ECO:0000256" key="1">
    <source>
        <dbReference type="SAM" id="MobiDB-lite"/>
    </source>
</evidence>
<sequence>MCKIRQLDFRNQYGIFYMYIVTHPKLVQYAYVYIRRTRCDICMGFRDTATTVAVVADVVDDDNNNSINNISNNNNNEGDINDDSEGEQNNNNNNNDDL</sequence>
<proteinExistence type="predicted"/>
<name>A0A8R1XZK0_ONCVO</name>
<reference evidence="3" key="1">
    <citation type="submission" date="2013-10" db="EMBL/GenBank/DDBJ databases">
        <title>Genome sequencing of Onchocerca volvulus.</title>
        <authorList>
            <person name="Cotton J."/>
            <person name="Tsai J."/>
            <person name="Stanley E."/>
            <person name="Tracey A."/>
            <person name="Holroyd N."/>
            <person name="Lustigman S."/>
            <person name="Berriman M."/>
        </authorList>
    </citation>
    <scope>NUCLEOTIDE SEQUENCE</scope>
</reference>